<gene>
    <name evidence="4" type="primary">mtfB</name>
    <name evidence="5" type="ORF">KsCSTR_16580</name>
    <name evidence="4" type="ORF">kuste3245</name>
</gene>
<reference evidence="4" key="2">
    <citation type="submission" date="2006-01" db="EMBL/GenBank/DDBJ databases">
        <authorList>
            <person name="Genoscope"/>
        </authorList>
    </citation>
    <scope>NUCLEOTIDE SEQUENCE</scope>
</reference>
<dbReference type="RefSeq" id="WP_164994720.1">
    <property type="nucleotide sequence ID" value="NZ_CP049055.1"/>
</dbReference>
<evidence type="ECO:0000313" key="5">
    <source>
        <dbReference type="EMBL" id="QII11037.1"/>
    </source>
</evidence>
<feature type="domain" description="Glycosyl transferase family 1" evidence="2">
    <location>
        <begin position="193"/>
        <end position="348"/>
    </location>
</feature>
<organism evidence="4">
    <name type="scientific">Kuenenia stuttgartiensis</name>
    <dbReference type="NCBI Taxonomy" id="174633"/>
    <lineage>
        <taxon>Bacteria</taxon>
        <taxon>Pseudomonadati</taxon>
        <taxon>Planctomycetota</taxon>
        <taxon>Candidatus Brocadiia</taxon>
        <taxon>Candidatus Brocadiales</taxon>
        <taxon>Candidatus Brocadiaceae</taxon>
        <taxon>Candidatus Kuenenia</taxon>
    </lineage>
</organism>
<dbReference type="Pfam" id="PF13439">
    <property type="entry name" value="Glyco_transf_4"/>
    <property type="match status" value="1"/>
</dbReference>
<evidence type="ECO:0000259" key="3">
    <source>
        <dbReference type="Pfam" id="PF13439"/>
    </source>
</evidence>
<evidence type="ECO:0000259" key="2">
    <source>
        <dbReference type="Pfam" id="PF00534"/>
    </source>
</evidence>
<dbReference type="AlphaFoldDB" id="Q1Q1X2"/>
<feature type="domain" description="Glycosyltransferase subfamily 4-like N-terminal" evidence="3">
    <location>
        <begin position="16"/>
        <end position="167"/>
    </location>
</feature>
<dbReference type="Gene3D" id="3.40.50.2000">
    <property type="entry name" value="Glycogen Phosphorylase B"/>
    <property type="match status" value="2"/>
</dbReference>
<dbReference type="Pfam" id="PF00534">
    <property type="entry name" value="Glycos_transf_1"/>
    <property type="match status" value="1"/>
</dbReference>
<name>Q1Q1X2_KUEST</name>
<dbReference type="GO" id="GO:0016757">
    <property type="term" value="F:glycosyltransferase activity"/>
    <property type="evidence" value="ECO:0007669"/>
    <property type="project" value="UniProtKB-KW"/>
</dbReference>
<proteinExistence type="predicted"/>
<dbReference type="SUPFAM" id="SSF53756">
    <property type="entry name" value="UDP-Glycosyltransferase/glycogen phosphorylase"/>
    <property type="match status" value="1"/>
</dbReference>
<dbReference type="FunFam" id="3.40.50.2000:FF:000119">
    <property type="entry name" value="Glycosyl transferase group 1"/>
    <property type="match status" value="1"/>
</dbReference>
<dbReference type="EC" id="2.4.1.-" evidence="4 5"/>
<evidence type="ECO:0000256" key="1">
    <source>
        <dbReference type="ARBA" id="ARBA00022679"/>
    </source>
</evidence>
<reference evidence="5 6" key="3">
    <citation type="submission" date="2020-02" db="EMBL/GenBank/DDBJ databases">
        <title>Newly sequenced genome of strain CSTR1 showed variability in Candidatus Kuenenia stuttgartiensis genomes.</title>
        <authorList>
            <person name="Ding C."/>
            <person name="Adrian L."/>
        </authorList>
    </citation>
    <scope>NUCLEOTIDE SEQUENCE [LARGE SCALE GENOMIC DNA]</scope>
    <source>
        <strain evidence="5 6">CSTR1</strain>
    </source>
</reference>
<dbReference type="CAZy" id="GT4">
    <property type="family name" value="Glycosyltransferase Family 4"/>
</dbReference>
<accession>Q1Q1X2</accession>
<dbReference type="CDD" id="cd03809">
    <property type="entry name" value="GT4_MtfB-like"/>
    <property type="match status" value="1"/>
</dbReference>
<evidence type="ECO:0000313" key="4">
    <source>
        <dbReference type="EMBL" id="CAJ74004.1"/>
    </source>
</evidence>
<dbReference type="InterPro" id="IPR001296">
    <property type="entry name" value="Glyco_trans_1"/>
</dbReference>
<protein>
    <submittedName>
        <fullName evidence="5">Putative mannosyltransferase B</fullName>
    </submittedName>
    <submittedName>
        <fullName evidence="4">Similar to mannosyltransferase B</fullName>
        <ecNumber evidence="4 5">2.4.1.-</ecNumber>
    </submittedName>
</protein>
<keyword evidence="4" id="KW-0328">Glycosyltransferase</keyword>
<dbReference type="PANTHER" id="PTHR46401">
    <property type="entry name" value="GLYCOSYLTRANSFERASE WBBK-RELATED"/>
    <property type="match status" value="1"/>
</dbReference>
<evidence type="ECO:0000313" key="6">
    <source>
        <dbReference type="Proteomes" id="UP000501926"/>
    </source>
</evidence>
<dbReference type="Proteomes" id="UP000501926">
    <property type="component" value="Chromosome"/>
</dbReference>
<keyword evidence="1 4" id="KW-0808">Transferase</keyword>
<dbReference type="EMBL" id="CT573071">
    <property type="protein sequence ID" value="CAJ74004.1"/>
    <property type="molecule type" value="Genomic_DNA"/>
</dbReference>
<reference evidence="4" key="1">
    <citation type="journal article" date="2006" name="Nature">
        <title>Deciphering the evolution and metabolism of an anammox bacterium from a community genome.</title>
        <authorList>
            <person name="Strous M."/>
            <person name="Pelletier E."/>
            <person name="Mangenot S."/>
            <person name="Rattei T."/>
            <person name="Lehner A."/>
            <person name="Taylor M.W."/>
            <person name="Horn M."/>
            <person name="Daims H."/>
            <person name="Bartol-Mavel D."/>
            <person name="Wincker P."/>
            <person name="Barbe V."/>
            <person name="Fonknechten N."/>
            <person name="Vallenet D."/>
            <person name="Segurens B."/>
            <person name="Schenowitz-Truong C."/>
            <person name="Medigue C."/>
            <person name="Collingro A."/>
            <person name="Snel B."/>
            <person name="Dutilh B.E."/>
            <person name="OpDenCamp H.J.M."/>
            <person name="vanDerDrift C."/>
            <person name="Cirpus I."/>
            <person name="vanDePas-Schoonen K.T."/>
            <person name="Harhangi H.R."/>
            <person name="vanNiftrik L."/>
            <person name="Schmid M."/>
            <person name="Keltjens J."/>
            <person name="vanDeVossenberg J."/>
            <person name="Kartal B."/>
            <person name="Meier H."/>
            <person name="Frishman D."/>
            <person name="Huynen M.A."/>
            <person name="Mewes H."/>
            <person name="Weissenbach J."/>
            <person name="Jetten M.S.M."/>
            <person name="Wagner M."/>
            <person name="LePaslier D."/>
        </authorList>
    </citation>
    <scope>NUCLEOTIDE SEQUENCE</scope>
</reference>
<dbReference type="InterPro" id="IPR028098">
    <property type="entry name" value="Glyco_trans_4-like_N"/>
</dbReference>
<dbReference type="EMBL" id="CP049055">
    <property type="protein sequence ID" value="QII11037.1"/>
    <property type="molecule type" value="Genomic_DNA"/>
</dbReference>
<dbReference type="PANTHER" id="PTHR46401:SF2">
    <property type="entry name" value="GLYCOSYLTRANSFERASE WBBK-RELATED"/>
    <property type="match status" value="1"/>
</dbReference>
<sequence>MNIGINALSIRNQYAGIGVYTINLIKALSQIDRNNRYVLFLNPENYHGFKVEQDNFENVLVHAPFHKYYIWEQIYLPFVLKKKKIDILHGPRNVLPLLCKIKSVVTIHDLAFLLFPEVMKFNPFNYWSVFVKRSAVKADHIISVSESTKKDIVRLYNISDHKITVTHEACNNSFKRIEDESALKRISQKYELPERFILYVGTIEPRKNLNVVLEAMDILKKNNLNIKLVIVGKKGWLYAGFFDTLQSLGLGNNVIFTGYVPAEDLPGIYNLAEIFVYPSKYEGFGLPLLEAMSCGVPVIASNISSIPEVLGDAGTLVRPDDPKEFAHKIYELLTDKEIRVKMSSKGFERTKSFSWEKVAQKTLTVYENINTK</sequence>
<dbReference type="GO" id="GO:0009103">
    <property type="term" value="P:lipopolysaccharide biosynthetic process"/>
    <property type="evidence" value="ECO:0007669"/>
    <property type="project" value="TreeGrafter"/>
</dbReference>